<evidence type="ECO:0000256" key="8">
    <source>
        <dbReference type="ARBA" id="ARBA00047957"/>
    </source>
</evidence>
<evidence type="ECO:0000256" key="6">
    <source>
        <dbReference type="ARBA" id="ARBA00022691"/>
    </source>
</evidence>
<evidence type="ECO:0000256" key="5">
    <source>
        <dbReference type="ARBA" id="ARBA00022679"/>
    </source>
</evidence>
<dbReference type="AlphaFoldDB" id="A0A5E4MX30"/>
<comment type="catalytic activity">
    <reaction evidence="8 9">
        <text>uridine(44) in tRNA(Ser) + S-adenosyl-L-methionine = 2'-O-methyluridine(44) in tRNA(Ser) + S-adenosyl-L-homocysteine + H(+)</text>
        <dbReference type="Rhea" id="RHEA:43100"/>
        <dbReference type="Rhea" id="RHEA-COMP:10339"/>
        <dbReference type="Rhea" id="RHEA-COMP:10340"/>
        <dbReference type="ChEBI" id="CHEBI:15378"/>
        <dbReference type="ChEBI" id="CHEBI:57856"/>
        <dbReference type="ChEBI" id="CHEBI:59789"/>
        <dbReference type="ChEBI" id="CHEBI:65315"/>
        <dbReference type="ChEBI" id="CHEBI:74478"/>
        <dbReference type="EC" id="2.1.1.211"/>
    </reaction>
</comment>
<keyword evidence="11" id="KW-1185">Reference proteome</keyword>
<keyword evidence="5 9" id="KW-0808">Transferase</keyword>
<evidence type="ECO:0000256" key="4">
    <source>
        <dbReference type="ARBA" id="ARBA00022603"/>
    </source>
</evidence>
<dbReference type="Pfam" id="PF07757">
    <property type="entry name" value="AdoMet_MTase"/>
    <property type="match status" value="1"/>
</dbReference>
<evidence type="ECO:0000256" key="7">
    <source>
        <dbReference type="ARBA" id="ARBA00022694"/>
    </source>
</evidence>
<keyword evidence="7 9" id="KW-0819">tRNA processing</keyword>
<dbReference type="Proteomes" id="UP000325440">
    <property type="component" value="Unassembled WGS sequence"/>
</dbReference>
<keyword evidence="6 9" id="KW-0949">S-adenosyl-L-methionine</keyword>
<evidence type="ECO:0000256" key="1">
    <source>
        <dbReference type="ARBA" id="ARBA00004496"/>
    </source>
</evidence>
<keyword evidence="4 9" id="KW-0489">Methyltransferase</keyword>
<comment type="similarity">
    <text evidence="2 9">Belongs to the TRM44 family.</text>
</comment>
<dbReference type="EMBL" id="CABPRJ010001003">
    <property type="protein sequence ID" value="VVC34615.1"/>
    <property type="molecule type" value="Genomic_DNA"/>
</dbReference>
<comment type="subcellular location">
    <subcellularLocation>
        <location evidence="1 9">Cytoplasm</location>
    </subcellularLocation>
</comment>
<accession>A0A5E4MX30</accession>
<evidence type="ECO:0000256" key="2">
    <source>
        <dbReference type="ARBA" id="ARBA00009056"/>
    </source>
</evidence>
<dbReference type="GO" id="GO:0141101">
    <property type="term" value="F:tRNA(Ser) (uridine(44)-2'-O-)-methyltransferase activity"/>
    <property type="evidence" value="ECO:0007669"/>
    <property type="project" value="UniProtKB-EC"/>
</dbReference>
<sequence length="570" mass="66034">MPVGRKFSMCTDFRHRPDSSNMTWSWSVLKQQQAAEFTADKFWSAVNVWNTKPHLLIKHLIGAIRLVSGSFAEDSSKLFDLLAEQPASLAENPSETFQKLGLCNGDDVQVEVWKLLTKKPVEWNDYLRLSVFDKRKHTAVFYDFTPKNGNSMEKYAYGIHFANDQLELCFAVPKNQCKDEKTLHWLTDVFFPKFVNWAINNKGSKPTVSSLSHICVKKYCHLYNWMKEKYAASLIEVWTEVTDPKKYVHKDIATATYLMLLWADTKPSFVDMGCGNGLLVYILNSEGYKGIGLDVRSRKMWDQYPLTTVLKVTSVDPSSPECKFPKADWIIGNHSDELSPWVPVIASRSNYNCNFFLLPCCPFEFNGSRYQRQDSSVSQYHDYLKYIEKISINVFKFHVKVDRLRIPSTKRTCIIGWSKNYLPQEMDKVLQDVESYANSKFNKNVQFVPRPPEERVRNCTKLDKDLVSSVVDSVASFLIKRGDGWKCRITLGELAKHIDDERLKKLKKECGGLQTLLKNHRYIFIVEKGTVGFRKPVKDSGKVWKKHMCWFYHNYPDKCPLNEDECCNIH</sequence>
<protein>
    <recommendedName>
        <fullName evidence="9">tRNA (uracil-O(2)-)-methyltransferase</fullName>
        <ecNumber evidence="9">2.1.1.211</ecNumber>
    </recommendedName>
</protein>
<comment type="function">
    <text evidence="9">Adenosyl-L-methionine (AdoMet)-dependent tRNA (uracil-O(2)-)-methyltransferase.</text>
</comment>
<evidence type="ECO:0000313" key="10">
    <source>
        <dbReference type="EMBL" id="VVC34615.1"/>
    </source>
</evidence>
<dbReference type="GO" id="GO:0030488">
    <property type="term" value="P:tRNA methylation"/>
    <property type="evidence" value="ECO:0007669"/>
    <property type="project" value="UniProtKB-UniRule"/>
</dbReference>
<organism evidence="10 11">
    <name type="scientific">Cinara cedri</name>
    <dbReference type="NCBI Taxonomy" id="506608"/>
    <lineage>
        <taxon>Eukaryota</taxon>
        <taxon>Metazoa</taxon>
        <taxon>Ecdysozoa</taxon>
        <taxon>Arthropoda</taxon>
        <taxon>Hexapoda</taxon>
        <taxon>Insecta</taxon>
        <taxon>Pterygota</taxon>
        <taxon>Neoptera</taxon>
        <taxon>Paraneoptera</taxon>
        <taxon>Hemiptera</taxon>
        <taxon>Sternorrhyncha</taxon>
        <taxon>Aphidomorpha</taxon>
        <taxon>Aphidoidea</taxon>
        <taxon>Aphididae</taxon>
        <taxon>Lachninae</taxon>
        <taxon>Cinara</taxon>
    </lineage>
</organism>
<gene>
    <name evidence="10" type="ORF">CINCED_3A008431</name>
</gene>
<evidence type="ECO:0000256" key="3">
    <source>
        <dbReference type="ARBA" id="ARBA00022490"/>
    </source>
</evidence>
<proteinExistence type="inferred from homology"/>
<dbReference type="PANTHER" id="PTHR21210:SF0">
    <property type="entry name" value="TRNA (URACIL-O(2)-)-METHYLTRANSFERASE-RELATED"/>
    <property type="match status" value="1"/>
</dbReference>
<dbReference type="InterPro" id="IPR011671">
    <property type="entry name" value="tRNA_uracil_MeTrfase"/>
</dbReference>
<dbReference type="PANTHER" id="PTHR21210">
    <property type="entry name" value="TRNA (URACIL-O(2)-)-METHYLTRANSFERASE-RELATED"/>
    <property type="match status" value="1"/>
</dbReference>
<reference evidence="10 11" key="1">
    <citation type="submission" date="2019-08" db="EMBL/GenBank/DDBJ databases">
        <authorList>
            <person name="Alioto T."/>
            <person name="Alioto T."/>
            <person name="Gomez Garrido J."/>
        </authorList>
    </citation>
    <scope>NUCLEOTIDE SEQUENCE [LARGE SCALE GENOMIC DNA]</scope>
</reference>
<evidence type="ECO:0000256" key="9">
    <source>
        <dbReference type="RuleBase" id="RU368004"/>
    </source>
</evidence>
<keyword evidence="3 9" id="KW-0963">Cytoplasm</keyword>
<dbReference type="EC" id="2.1.1.211" evidence="9"/>
<dbReference type="GO" id="GO:0005737">
    <property type="term" value="C:cytoplasm"/>
    <property type="evidence" value="ECO:0007669"/>
    <property type="project" value="UniProtKB-SubCell"/>
</dbReference>
<name>A0A5E4MX30_9HEMI</name>
<dbReference type="OrthoDB" id="10047021at2759"/>
<evidence type="ECO:0000313" key="11">
    <source>
        <dbReference type="Proteomes" id="UP000325440"/>
    </source>
</evidence>